<protein>
    <submittedName>
        <fullName evidence="3">Uncharacterized protein YndB with AHSA1/START domain</fullName>
    </submittedName>
</protein>
<keyword evidence="4" id="KW-1185">Reference proteome</keyword>
<dbReference type="OrthoDB" id="287565at2"/>
<dbReference type="AlphaFoldDB" id="A0A2T5JG91"/>
<evidence type="ECO:0000256" key="1">
    <source>
        <dbReference type="ARBA" id="ARBA00006817"/>
    </source>
</evidence>
<accession>A0A2T5JG91</accession>
<comment type="similarity">
    <text evidence="1">Belongs to the AHA1 family.</text>
</comment>
<dbReference type="Gene3D" id="3.30.530.20">
    <property type="match status" value="1"/>
</dbReference>
<dbReference type="CDD" id="cd07814">
    <property type="entry name" value="SRPBCC_CalC_Aha1-like"/>
    <property type="match status" value="1"/>
</dbReference>
<proteinExistence type="inferred from homology"/>
<dbReference type="SUPFAM" id="SSF55961">
    <property type="entry name" value="Bet v1-like"/>
    <property type="match status" value="1"/>
</dbReference>
<sequence length="152" mass="17425">MNTTDFTVSFAVSQPAQDVFNAVTNVRGWWSENIEGNTANQGDEFVYQAQDLHYCKIRLTEVVPNQRVVWLVTYNYFKFTKDKAEWMGDQIVFDITEKDGQTELTFTQHGLTPQAECYDICSKCWTEYVTESLRNLITVGKGQPNEAECNAV</sequence>
<dbReference type="InterPro" id="IPR013538">
    <property type="entry name" value="ASHA1/2-like_C"/>
</dbReference>
<dbReference type="EMBL" id="QAOQ01000001">
    <property type="protein sequence ID" value="PTR01386.1"/>
    <property type="molecule type" value="Genomic_DNA"/>
</dbReference>
<organism evidence="3 4">
    <name type="scientific">Mucilaginibacter yixingensis</name>
    <dbReference type="NCBI Taxonomy" id="1295612"/>
    <lineage>
        <taxon>Bacteria</taxon>
        <taxon>Pseudomonadati</taxon>
        <taxon>Bacteroidota</taxon>
        <taxon>Sphingobacteriia</taxon>
        <taxon>Sphingobacteriales</taxon>
        <taxon>Sphingobacteriaceae</taxon>
        <taxon>Mucilaginibacter</taxon>
    </lineage>
</organism>
<reference evidence="3 4" key="1">
    <citation type="submission" date="2018-04" db="EMBL/GenBank/DDBJ databases">
        <title>Genomic Encyclopedia of Archaeal and Bacterial Type Strains, Phase II (KMG-II): from individual species to whole genera.</title>
        <authorList>
            <person name="Goeker M."/>
        </authorList>
    </citation>
    <scope>NUCLEOTIDE SEQUENCE [LARGE SCALE GENOMIC DNA]</scope>
    <source>
        <strain evidence="3 4">DSM 26809</strain>
    </source>
</reference>
<dbReference type="RefSeq" id="WP_107826778.1">
    <property type="nucleotide sequence ID" value="NZ_CP160205.1"/>
</dbReference>
<evidence type="ECO:0000259" key="2">
    <source>
        <dbReference type="Pfam" id="PF08327"/>
    </source>
</evidence>
<name>A0A2T5JG91_9SPHI</name>
<evidence type="ECO:0000313" key="4">
    <source>
        <dbReference type="Proteomes" id="UP000244168"/>
    </source>
</evidence>
<comment type="caution">
    <text evidence="3">The sequence shown here is derived from an EMBL/GenBank/DDBJ whole genome shotgun (WGS) entry which is preliminary data.</text>
</comment>
<dbReference type="InterPro" id="IPR023393">
    <property type="entry name" value="START-like_dom_sf"/>
</dbReference>
<gene>
    <name evidence="3" type="ORF">C8P68_101620</name>
</gene>
<evidence type="ECO:0000313" key="3">
    <source>
        <dbReference type="EMBL" id="PTR01386.1"/>
    </source>
</evidence>
<dbReference type="Pfam" id="PF08327">
    <property type="entry name" value="AHSA1"/>
    <property type="match status" value="1"/>
</dbReference>
<feature type="domain" description="Activator of Hsp90 ATPase homologue 1/2-like C-terminal" evidence="2">
    <location>
        <begin position="15"/>
        <end position="136"/>
    </location>
</feature>
<dbReference type="Proteomes" id="UP000244168">
    <property type="component" value="Unassembled WGS sequence"/>
</dbReference>